<feature type="disulfide bond" evidence="5">
    <location>
        <begin position="127"/>
        <end position="170"/>
    </location>
</feature>
<evidence type="ECO:0000256" key="4">
    <source>
        <dbReference type="ARBA" id="ARBA00023180"/>
    </source>
</evidence>
<feature type="disulfide bond" evidence="5">
    <location>
        <begin position="156"/>
        <end position="183"/>
    </location>
</feature>
<keyword evidence="4" id="KW-0325">Glycoprotein</keyword>
<organism evidence="7 8">
    <name type="scientific">Sinocyclocheilus anshuiensis</name>
    <dbReference type="NCBI Taxonomy" id="1608454"/>
    <lineage>
        <taxon>Eukaryota</taxon>
        <taxon>Metazoa</taxon>
        <taxon>Chordata</taxon>
        <taxon>Craniata</taxon>
        <taxon>Vertebrata</taxon>
        <taxon>Euteleostomi</taxon>
        <taxon>Actinopterygii</taxon>
        <taxon>Neopterygii</taxon>
        <taxon>Teleostei</taxon>
        <taxon>Ostariophysi</taxon>
        <taxon>Cypriniformes</taxon>
        <taxon>Cyprinidae</taxon>
        <taxon>Cyprininae</taxon>
        <taxon>Sinocyclocheilus</taxon>
    </lineage>
</organism>
<dbReference type="Gene3D" id="2.10.70.10">
    <property type="entry name" value="Complement Module, domain 1"/>
    <property type="match status" value="3"/>
</dbReference>
<reference evidence="7" key="1">
    <citation type="submission" date="2025-08" db="UniProtKB">
        <authorList>
            <consortium name="Ensembl"/>
        </authorList>
    </citation>
    <scope>IDENTIFICATION</scope>
</reference>
<feature type="domain" description="Sushi" evidence="6">
    <location>
        <begin position="237"/>
        <end position="302"/>
    </location>
</feature>
<dbReference type="PANTHER" id="PTHR19325:SF560">
    <property type="entry name" value="SUSHI, VON WILLEBRAND FACTOR TYPE A, EGF AND PENTRAXIN DOMAIN-CONTAINING PROTEIN 1"/>
    <property type="match status" value="1"/>
</dbReference>
<reference evidence="7" key="2">
    <citation type="submission" date="2025-09" db="UniProtKB">
        <authorList>
            <consortium name="Ensembl"/>
        </authorList>
    </citation>
    <scope>IDENTIFICATION</scope>
</reference>
<evidence type="ECO:0000259" key="6">
    <source>
        <dbReference type="PROSITE" id="PS50923"/>
    </source>
</evidence>
<proteinExistence type="predicted"/>
<feature type="domain" description="Sushi" evidence="6">
    <location>
        <begin position="62"/>
        <end position="124"/>
    </location>
</feature>
<dbReference type="AlphaFoldDB" id="A0A671M820"/>
<dbReference type="PROSITE" id="PS50923">
    <property type="entry name" value="SUSHI"/>
    <property type="match status" value="3"/>
</dbReference>
<accession>A0A671M820</accession>
<keyword evidence="3 5" id="KW-1015">Disulfide bond</keyword>
<dbReference type="Ensembl" id="ENSSANT00000029788.1">
    <property type="protein sequence ID" value="ENSSANP00000027965.1"/>
    <property type="gene ID" value="ENSSANG00000014380.1"/>
</dbReference>
<evidence type="ECO:0000256" key="1">
    <source>
        <dbReference type="ARBA" id="ARBA00022659"/>
    </source>
</evidence>
<keyword evidence="8" id="KW-1185">Reference proteome</keyword>
<sequence>MYRTPFLYFAWGPQITKSTLVIQTSFASRNVILTCVIGHKPVDLKAFKSVTCQGNQWTNLELNCARQSCGSLADFLYGRYEMTGNLFGDTAKPVCDKGYMLAEQETTRTCQDLGWDGKDPVCEPVKCSSPPVIENGQLEDEPLESYDYSQAVSYRCNKGLNLIGQSTLHCSEDGTFKPDPPKCFGKLWFKCQSRDERKKITWEIEWSRSCTNNKNDDDQNSTASDYCKAYVLFISTAQCTQPSFTSRNVILTAEHLSTPSFPDGSTVTFECVIGHKPVDLKASKSVTCQGNQWTNLELSCTSMYCR</sequence>
<dbReference type="CDD" id="cd00033">
    <property type="entry name" value="CCP"/>
    <property type="match status" value="2"/>
</dbReference>
<dbReference type="SUPFAM" id="SSF57535">
    <property type="entry name" value="Complement control module/SCR domain"/>
    <property type="match status" value="3"/>
</dbReference>
<dbReference type="SMART" id="SM00032">
    <property type="entry name" value="CCP"/>
    <property type="match status" value="3"/>
</dbReference>
<dbReference type="Proteomes" id="UP000472260">
    <property type="component" value="Unassembled WGS sequence"/>
</dbReference>
<dbReference type="InterPro" id="IPR050350">
    <property type="entry name" value="Compl-Cell_Adhes-Reg"/>
</dbReference>
<keyword evidence="2" id="KW-0677">Repeat</keyword>
<dbReference type="InterPro" id="IPR035976">
    <property type="entry name" value="Sushi/SCR/CCP_sf"/>
</dbReference>
<keyword evidence="1 5" id="KW-0768">Sushi</keyword>
<protein>
    <recommendedName>
        <fullName evidence="6">Sushi domain-containing protein</fullName>
    </recommendedName>
</protein>
<evidence type="ECO:0000256" key="3">
    <source>
        <dbReference type="ARBA" id="ARBA00023157"/>
    </source>
</evidence>
<evidence type="ECO:0000256" key="5">
    <source>
        <dbReference type="PROSITE-ProRule" id="PRU00302"/>
    </source>
</evidence>
<feature type="domain" description="Sushi" evidence="6">
    <location>
        <begin position="125"/>
        <end position="185"/>
    </location>
</feature>
<feature type="disulfide bond" evidence="5">
    <location>
        <begin position="95"/>
        <end position="122"/>
    </location>
</feature>
<evidence type="ECO:0000313" key="7">
    <source>
        <dbReference type="Ensembl" id="ENSSANP00000027965.1"/>
    </source>
</evidence>
<evidence type="ECO:0000313" key="8">
    <source>
        <dbReference type="Proteomes" id="UP000472260"/>
    </source>
</evidence>
<dbReference type="Pfam" id="PF00084">
    <property type="entry name" value="Sushi"/>
    <property type="match status" value="3"/>
</dbReference>
<evidence type="ECO:0000256" key="2">
    <source>
        <dbReference type="ARBA" id="ARBA00022737"/>
    </source>
</evidence>
<comment type="caution">
    <text evidence="5">Lacks conserved residue(s) required for the propagation of feature annotation.</text>
</comment>
<dbReference type="InterPro" id="IPR000436">
    <property type="entry name" value="Sushi_SCR_CCP_dom"/>
</dbReference>
<dbReference type="PANTHER" id="PTHR19325">
    <property type="entry name" value="COMPLEMENT COMPONENT-RELATED SUSHI DOMAIN-CONTAINING"/>
    <property type="match status" value="1"/>
</dbReference>
<name>A0A671M820_9TELE</name>